<reference evidence="1 2" key="1">
    <citation type="journal article" date="2019" name="Int. J. Syst. Evol. Microbiol.">
        <title>Capsulimonas corticalis gen. nov., sp. nov., an aerobic capsulated bacterium, of a novel bacterial order, Capsulimonadales ord. nov., of the class Armatimonadia of the phylum Armatimonadetes.</title>
        <authorList>
            <person name="Li J."/>
            <person name="Kudo C."/>
            <person name="Tonouchi A."/>
        </authorList>
    </citation>
    <scope>NUCLEOTIDE SEQUENCE [LARGE SCALE GENOMIC DNA]</scope>
    <source>
        <strain evidence="1 2">AX-7</strain>
    </source>
</reference>
<dbReference type="Proteomes" id="UP000287394">
    <property type="component" value="Chromosome"/>
</dbReference>
<dbReference type="EMBL" id="AP025739">
    <property type="protein sequence ID" value="BDI30744.1"/>
    <property type="molecule type" value="Genomic_DNA"/>
</dbReference>
<dbReference type="SUPFAM" id="SSF55331">
    <property type="entry name" value="Tautomerase/MIF"/>
    <property type="match status" value="1"/>
</dbReference>
<dbReference type="Pfam" id="PF14552">
    <property type="entry name" value="Tautomerase_2"/>
    <property type="match status" value="1"/>
</dbReference>
<name>A0A402CTG8_9BACT</name>
<accession>A0A402CTG8</accession>
<protein>
    <submittedName>
        <fullName evidence="1">Tautomerase family protein</fullName>
    </submittedName>
</protein>
<dbReference type="Gene3D" id="3.30.429.10">
    <property type="entry name" value="Macrophage Migration Inhibitory Factor"/>
    <property type="match status" value="1"/>
</dbReference>
<dbReference type="OrthoDB" id="9804765at2"/>
<dbReference type="PANTHER" id="PTHR38460">
    <property type="entry name" value="TAUTOMERASE YOLI-RELATED"/>
    <property type="match status" value="1"/>
</dbReference>
<dbReference type="AlphaFoldDB" id="A0A402CTG8"/>
<dbReference type="InterPro" id="IPR037479">
    <property type="entry name" value="Tauto_MSAD"/>
</dbReference>
<dbReference type="InterPro" id="IPR014347">
    <property type="entry name" value="Tautomerase/MIF_sf"/>
</dbReference>
<dbReference type="KEGG" id="ccot:CCAX7_27950"/>
<dbReference type="PANTHER" id="PTHR38460:SF1">
    <property type="entry name" value="TAUTOMERASE YOLI-RELATED"/>
    <property type="match status" value="1"/>
</dbReference>
<dbReference type="FunCoup" id="A0A402CTG8">
    <property type="interactions" value="26"/>
</dbReference>
<proteinExistence type="predicted"/>
<evidence type="ECO:0000313" key="1">
    <source>
        <dbReference type="EMBL" id="BDI30744.1"/>
    </source>
</evidence>
<sequence>MPLVRISLKRGKSDAYVQAVADGVHEAMTATIHVPDEDRFQIISEHEEGRLITHPSYLGIARTENAVIVQITMLAGRTTEQKQALYRRIAENLQANPGVRREDVMVVASENGADDWSFGNGEAQFASRTYEELRGKGKPQ</sequence>
<organism evidence="1 2">
    <name type="scientific">Capsulimonas corticalis</name>
    <dbReference type="NCBI Taxonomy" id="2219043"/>
    <lineage>
        <taxon>Bacteria</taxon>
        <taxon>Bacillati</taxon>
        <taxon>Armatimonadota</taxon>
        <taxon>Armatimonadia</taxon>
        <taxon>Capsulimonadales</taxon>
        <taxon>Capsulimonadaceae</taxon>
        <taxon>Capsulimonas</taxon>
    </lineage>
</organism>
<keyword evidence="2" id="KW-1185">Reference proteome</keyword>
<evidence type="ECO:0000313" key="2">
    <source>
        <dbReference type="Proteomes" id="UP000287394"/>
    </source>
</evidence>
<gene>
    <name evidence="1" type="ORF">CCAX7_27950</name>
</gene>